<name>A0A5J4LFN8_9ACTN</name>
<keyword evidence="4" id="KW-1185">Reference proteome</keyword>
<organism evidence="3 4">
    <name type="scientific">Streptomyces angustmyceticus</name>
    <dbReference type="NCBI Taxonomy" id="285578"/>
    <lineage>
        <taxon>Bacteria</taxon>
        <taxon>Bacillati</taxon>
        <taxon>Actinomycetota</taxon>
        <taxon>Actinomycetes</taxon>
        <taxon>Kitasatosporales</taxon>
        <taxon>Streptomycetaceae</taxon>
        <taxon>Streptomyces</taxon>
    </lineage>
</organism>
<comment type="caution">
    <text evidence="3">The sequence shown here is derived from an EMBL/GenBank/DDBJ whole genome shotgun (WGS) entry which is preliminary data.</text>
</comment>
<reference evidence="3 4" key="1">
    <citation type="submission" date="2019-10" db="EMBL/GenBank/DDBJ databases">
        <title>Whole genome shotgun sequence of Streptomyces angustmyceticus NBRC 3934.</title>
        <authorList>
            <person name="Hosoyama A."/>
            <person name="Ichikawa N."/>
            <person name="Kimura A."/>
            <person name="Kitahashi Y."/>
            <person name="Komaki H."/>
            <person name="Uohara A."/>
        </authorList>
    </citation>
    <scope>NUCLEOTIDE SEQUENCE [LARGE SCALE GENOMIC DNA]</scope>
    <source>
        <strain evidence="3 4">NBRC 3934</strain>
    </source>
</reference>
<gene>
    <name evidence="3" type="ORF">San01_27770</name>
</gene>
<feature type="region of interest" description="Disordered" evidence="1">
    <location>
        <begin position="55"/>
        <end position="81"/>
    </location>
</feature>
<evidence type="ECO:0000313" key="4">
    <source>
        <dbReference type="Proteomes" id="UP000325598"/>
    </source>
</evidence>
<accession>A0A5J4LFN8</accession>
<dbReference type="GeneID" id="96751791"/>
<dbReference type="EMBL" id="BLAG01000008">
    <property type="protein sequence ID" value="GES30290.1"/>
    <property type="molecule type" value="Genomic_DNA"/>
</dbReference>
<dbReference type="InterPro" id="IPR025295">
    <property type="entry name" value="eCIS_core_dom"/>
</dbReference>
<sequence length="500" mass="52263">MHHHEQAGHAAAGSGRTPVHKPAPAPSAPPRAGVPALPAGAGNAAVVQMLRQAGHPWSQEQHRHGAGCGHRQAGPEPAAQPAVQRSAVHEVLRTPGRPLDAATRADMEARLGADFSDVRIHHDAAARASAAEVGAHAYTSGHHVVIGEGGADKHTLAHELTHVIQQRQGPVAGADNGSGLQVSDPSDRFEREAEANAVRVMVAGHPAAQSLQRRTAPAPGPAVRPAVQRAYDHDNPANPQNVMTTEHWERRAGIMGADGRATKDMATAKVGLANAAKKNKKAKAGKGRTMEEIVATVGPDLLRQLQSKPATAGKLELYRSMSLEEAVGIVEYWGSPARAAALAYVADGQGSAKEFKTQHKGMTIGAHLGDRAQAEAYHGMGGEAYQVMLKFTLKPGAHELLFQPQHMALGPSYNSELIRGAHDGDYQNASANEGALPGYIGVKAEENEPFSIAVAQGAKSKKGREAGPSQLLFQLFVADVDVVGNKSGTPLPGEAAVAAV</sequence>
<dbReference type="RefSeq" id="WP_373866911.1">
    <property type="nucleotide sequence ID" value="NZ_BLAG01000008.1"/>
</dbReference>
<dbReference type="AlphaFoldDB" id="A0A5J4LFN8"/>
<proteinExistence type="predicted"/>
<dbReference type="Pfam" id="PF13699">
    <property type="entry name" value="eCIS_core"/>
    <property type="match status" value="1"/>
</dbReference>
<evidence type="ECO:0000313" key="3">
    <source>
        <dbReference type="EMBL" id="GES30290.1"/>
    </source>
</evidence>
<dbReference type="Proteomes" id="UP000325598">
    <property type="component" value="Unassembled WGS sequence"/>
</dbReference>
<feature type="region of interest" description="Disordered" evidence="1">
    <location>
        <begin position="1"/>
        <end position="38"/>
    </location>
</feature>
<evidence type="ECO:0000259" key="2">
    <source>
        <dbReference type="Pfam" id="PF13699"/>
    </source>
</evidence>
<evidence type="ECO:0000256" key="1">
    <source>
        <dbReference type="SAM" id="MobiDB-lite"/>
    </source>
</evidence>
<feature type="domain" description="eCIS core" evidence="2">
    <location>
        <begin position="98"/>
        <end position="169"/>
    </location>
</feature>
<protein>
    <recommendedName>
        <fullName evidence="2">eCIS core domain-containing protein</fullName>
    </recommendedName>
</protein>